<gene>
    <name evidence="2" type="ORF">LTRI10_LOCUS45121</name>
</gene>
<accession>A0AAV2G573</accession>
<dbReference type="AlphaFoldDB" id="A0AAV2G573"/>
<dbReference type="PANTHER" id="PTHR31672">
    <property type="entry name" value="BNACNNG10540D PROTEIN"/>
    <property type="match status" value="1"/>
</dbReference>
<evidence type="ECO:0000259" key="1">
    <source>
        <dbReference type="PROSITE" id="PS50181"/>
    </source>
</evidence>
<dbReference type="Proteomes" id="UP001497516">
    <property type="component" value="Chromosome 8"/>
</dbReference>
<name>A0AAV2G573_9ROSI</name>
<organism evidence="2 3">
    <name type="scientific">Linum trigynum</name>
    <dbReference type="NCBI Taxonomy" id="586398"/>
    <lineage>
        <taxon>Eukaryota</taxon>
        <taxon>Viridiplantae</taxon>
        <taxon>Streptophyta</taxon>
        <taxon>Embryophyta</taxon>
        <taxon>Tracheophyta</taxon>
        <taxon>Spermatophyta</taxon>
        <taxon>Magnoliopsida</taxon>
        <taxon>eudicotyledons</taxon>
        <taxon>Gunneridae</taxon>
        <taxon>Pentapetalae</taxon>
        <taxon>rosids</taxon>
        <taxon>fabids</taxon>
        <taxon>Malpighiales</taxon>
        <taxon>Linaceae</taxon>
        <taxon>Linum</taxon>
    </lineage>
</organism>
<dbReference type="EMBL" id="OZ034821">
    <property type="protein sequence ID" value="CAL1405327.1"/>
    <property type="molecule type" value="Genomic_DNA"/>
</dbReference>
<dbReference type="SMART" id="SM00256">
    <property type="entry name" value="FBOX"/>
    <property type="match status" value="1"/>
</dbReference>
<dbReference type="Gene3D" id="1.20.1280.50">
    <property type="match status" value="1"/>
</dbReference>
<evidence type="ECO:0000313" key="2">
    <source>
        <dbReference type="EMBL" id="CAL1405327.1"/>
    </source>
</evidence>
<dbReference type="PROSITE" id="PS50181">
    <property type="entry name" value="FBOX"/>
    <property type="match status" value="1"/>
</dbReference>
<proteinExistence type="predicted"/>
<dbReference type="InterPro" id="IPR001810">
    <property type="entry name" value="F-box_dom"/>
</dbReference>
<dbReference type="SUPFAM" id="SSF81383">
    <property type="entry name" value="F-box domain"/>
    <property type="match status" value="1"/>
</dbReference>
<feature type="domain" description="F-box" evidence="1">
    <location>
        <begin position="1"/>
        <end position="47"/>
    </location>
</feature>
<dbReference type="InterPro" id="IPR050796">
    <property type="entry name" value="SCF_F-box_component"/>
</dbReference>
<sequence length="110" mass="13006">MEKLRLLNPDILELVLSKLQTKDLLRMKCVSKSWRDLIRERSFALRHSRLRLPPVSEFLFQKNLEWEGLGVSAVSYISAERKEVEKGVFWFSGWVGIWGKKCIRGDEQIW</sequence>
<dbReference type="Pfam" id="PF00646">
    <property type="entry name" value="F-box"/>
    <property type="match status" value="1"/>
</dbReference>
<dbReference type="InterPro" id="IPR036047">
    <property type="entry name" value="F-box-like_dom_sf"/>
</dbReference>
<evidence type="ECO:0000313" key="3">
    <source>
        <dbReference type="Proteomes" id="UP001497516"/>
    </source>
</evidence>
<protein>
    <recommendedName>
        <fullName evidence="1">F-box domain-containing protein</fullName>
    </recommendedName>
</protein>
<reference evidence="2 3" key="1">
    <citation type="submission" date="2024-04" db="EMBL/GenBank/DDBJ databases">
        <authorList>
            <person name="Fracassetti M."/>
        </authorList>
    </citation>
    <scope>NUCLEOTIDE SEQUENCE [LARGE SCALE GENOMIC DNA]</scope>
</reference>
<keyword evidence="3" id="KW-1185">Reference proteome</keyword>